<evidence type="ECO:0000313" key="2">
    <source>
        <dbReference type="Proteomes" id="UP000593906"/>
    </source>
</evidence>
<accession>A0A7S7LFG4</accession>
<sequence length="742" mass="86296">MYIGSKSRYIRIAGDKRSINESQIKSIAINTLLSENSFLICGLNRKTCEHFLYNDKFAGIPLEGAEPEIDDYGICLFEELVYNLFIQTKAIKQYYKQHRPNEIYFNKIKCSLILISGKSEDSDSEHIYDVFQGLNSPVEVILDNGVCNLNVLQVDVNDPVQIFNMINIARKLQFEKSIAEKEIYHKLFIFEIEYASYDKNTEDCYLFNSVYNKIYFLDYNHRIRESSMFITSKQIKSEDINNSVNSFFSDLTLMMAKTSHFLLEIVSNAIFDNNYSFIICAQCNGLNLFIDKCNIESSLFYNSAFSLRNKINEYNNCSDENTLVSLIKKFHNYYSLLKNNFLTLKNEENVEKMSYQYSNLVTNFEDLKLVLFNLSGKIIKDEDLIFNIEHVGDLTRLLDNDDSLTHKIPIQLHIINRYLKNWYDESESSKEPAILSLKAYQNKHLDENNAMNKNFITGYENKLDQFISIEDSSSMFNSNLELESEWISCRNKKQSYNLNKSVIGINNEHLRMKNEKSNFYKLNGFGEKHTRSYLSIPNHLKYTKCSETPISKILSAVNTARRRVREYRHKQASKDLTSEFTQNVFDPLQTCPAKDIFWSKTLSKRPIFSYNKNTVQTETSNTYSVQEKIEIYAETSDSKKDVEVQVDNINSEGKSECFSNICDATEENNMNEEGTLRRESIETTENYQHKSLFSDLNAFNGGVGINSNLYKNSISYAPINCFNFNYQRPIIYQNTNSRLFPV</sequence>
<name>A0A7S7LFG4_CRYPV</name>
<reference evidence="1 2" key="1">
    <citation type="submission" date="2019-09" db="EMBL/GenBank/DDBJ databases">
        <title>Consistent, comparative and evidence-based genome assembly and annotation for Cryptosporidium parvum, C. hominis and C. tyzzeri.</title>
        <authorList>
            <person name="Baptista R.P."/>
            <person name="Li Y."/>
            <person name="Sateriale A."/>
            <person name="Ansell B."/>
            <person name="Jex A."/>
            <person name="Sanders M."/>
            <person name="Brooks K."/>
            <person name="Tracey A."/>
            <person name="Berriman M."/>
            <person name="Striepen B."/>
            <person name="Cotton J.A."/>
            <person name="Kissinger J.C."/>
        </authorList>
    </citation>
    <scope>NUCLEOTIDE SEQUENCE [LARGE SCALE GENOMIC DNA]</scope>
    <source>
        <strain evidence="1 2">IOWA-ATCC</strain>
    </source>
</reference>
<evidence type="ECO:0000313" key="1">
    <source>
        <dbReference type="EMBL" id="QOY40683.1"/>
    </source>
</evidence>
<protein>
    <submittedName>
        <fullName evidence="1">Uncharacterized protein</fullName>
    </submittedName>
</protein>
<organism evidence="1 2">
    <name type="scientific">Cryptosporidium parvum</name>
    <dbReference type="NCBI Taxonomy" id="5807"/>
    <lineage>
        <taxon>Eukaryota</taxon>
        <taxon>Sar</taxon>
        <taxon>Alveolata</taxon>
        <taxon>Apicomplexa</taxon>
        <taxon>Conoidasida</taxon>
        <taxon>Coccidia</taxon>
        <taxon>Eucoccidiorida</taxon>
        <taxon>Eimeriorina</taxon>
        <taxon>Cryptosporidiidae</taxon>
        <taxon>Cryptosporidium</taxon>
    </lineage>
</organism>
<feature type="non-terminal residue" evidence="1">
    <location>
        <position position="742"/>
    </location>
</feature>
<gene>
    <name evidence="1" type="ORF">CPATCC_003568</name>
</gene>
<proteinExistence type="predicted"/>
<dbReference type="VEuPathDB" id="CryptoDB:CPATCC_0009460"/>
<dbReference type="AlphaFoldDB" id="A0A7S7LFG4"/>
<dbReference type="Proteomes" id="UP000593906">
    <property type="component" value="Chromosome 7"/>
</dbReference>
<dbReference type="EMBL" id="CP044416">
    <property type="protein sequence ID" value="QOY40683.1"/>
    <property type="molecule type" value="Genomic_DNA"/>
</dbReference>